<evidence type="ECO:0000256" key="1">
    <source>
        <dbReference type="SAM" id="MobiDB-lite"/>
    </source>
</evidence>
<proteinExistence type="predicted"/>
<dbReference type="EMBL" id="WIGM01000387">
    <property type="protein sequence ID" value="KAF6826817.1"/>
    <property type="molecule type" value="Genomic_DNA"/>
</dbReference>
<comment type="caution">
    <text evidence="2">The sequence shown here is derived from an EMBL/GenBank/DDBJ whole genome shotgun (WGS) entry which is preliminary data.</text>
</comment>
<sequence>MLRQLPNAPAAGSGSRWWTSSARATRIAPRCSSPTRLPTAASSTRTTASASRALRVTRAGHRPRV</sequence>
<keyword evidence="3" id="KW-1185">Reference proteome</keyword>
<evidence type="ECO:0000313" key="3">
    <source>
        <dbReference type="Proteomes" id="UP000639643"/>
    </source>
</evidence>
<protein>
    <submittedName>
        <fullName evidence="2">Uncharacterized protein</fullName>
    </submittedName>
</protein>
<dbReference type="AlphaFoldDB" id="A0A8H6NAW1"/>
<accession>A0A8H6NAW1</accession>
<gene>
    <name evidence="2" type="ORF">CMUS01_09254</name>
</gene>
<feature type="compositionally biased region" description="Low complexity" evidence="1">
    <location>
        <begin position="35"/>
        <end position="57"/>
    </location>
</feature>
<organism evidence="2 3">
    <name type="scientific">Colletotrichum musicola</name>
    <dbReference type="NCBI Taxonomy" id="2175873"/>
    <lineage>
        <taxon>Eukaryota</taxon>
        <taxon>Fungi</taxon>
        <taxon>Dikarya</taxon>
        <taxon>Ascomycota</taxon>
        <taxon>Pezizomycotina</taxon>
        <taxon>Sordariomycetes</taxon>
        <taxon>Hypocreomycetidae</taxon>
        <taxon>Glomerellales</taxon>
        <taxon>Glomerellaceae</taxon>
        <taxon>Colletotrichum</taxon>
        <taxon>Colletotrichum orchidearum species complex</taxon>
    </lineage>
</organism>
<name>A0A8H6NAW1_9PEZI</name>
<evidence type="ECO:0000313" key="2">
    <source>
        <dbReference type="EMBL" id="KAF6826817.1"/>
    </source>
</evidence>
<reference evidence="2" key="1">
    <citation type="journal article" date="2020" name="Phytopathology">
        <title>Genome Sequence Resources of Colletotrichum truncatum, C. plurivorum, C. musicola, and C. sojae: Four Species Pathogenic to Soybean (Glycine max).</title>
        <authorList>
            <person name="Rogerio F."/>
            <person name="Boufleur T.R."/>
            <person name="Ciampi-Guillardi M."/>
            <person name="Sukno S.A."/>
            <person name="Thon M.R."/>
            <person name="Massola Junior N.S."/>
            <person name="Baroncelli R."/>
        </authorList>
    </citation>
    <scope>NUCLEOTIDE SEQUENCE</scope>
    <source>
        <strain evidence="2">LFN0074</strain>
    </source>
</reference>
<dbReference type="Proteomes" id="UP000639643">
    <property type="component" value="Unassembled WGS sequence"/>
</dbReference>
<feature type="region of interest" description="Disordered" evidence="1">
    <location>
        <begin position="1"/>
        <end position="65"/>
    </location>
</feature>